<keyword evidence="1" id="KW-1188">Viral release from host cell</keyword>
<dbReference type="InterPro" id="IPR000489">
    <property type="entry name" value="Pterin-binding_dom"/>
</dbReference>
<dbReference type="EMBL" id="VSSQ01000001">
    <property type="protein sequence ID" value="MPL54907.1"/>
    <property type="molecule type" value="Genomic_DNA"/>
</dbReference>
<keyword evidence="3" id="KW-1133">Transmembrane helix</keyword>
<evidence type="ECO:0000256" key="3">
    <source>
        <dbReference type="SAM" id="Phobius"/>
    </source>
</evidence>
<organism evidence="5">
    <name type="scientific">bioreactor metagenome</name>
    <dbReference type="NCBI Taxonomy" id="1076179"/>
    <lineage>
        <taxon>unclassified sequences</taxon>
        <taxon>metagenomes</taxon>
        <taxon>ecological metagenomes</taxon>
    </lineage>
</organism>
<feature type="region of interest" description="Disordered" evidence="2">
    <location>
        <begin position="598"/>
        <end position="624"/>
    </location>
</feature>
<keyword evidence="3" id="KW-0812">Transmembrane</keyword>
<gene>
    <name evidence="5" type="ORF">SDC9_00373</name>
</gene>
<keyword evidence="3" id="KW-0472">Membrane</keyword>
<evidence type="ECO:0000256" key="2">
    <source>
        <dbReference type="SAM" id="MobiDB-lite"/>
    </source>
</evidence>
<feature type="transmembrane region" description="Helical" evidence="3">
    <location>
        <begin position="438"/>
        <end position="461"/>
    </location>
</feature>
<feature type="domain" description="Pterin-binding" evidence="4">
    <location>
        <begin position="642"/>
        <end position="682"/>
    </location>
</feature>
<evidence type="ECO:0000256" key="1">
    <source>
        <dbReference type="ARBA" id="ARBA00022612"/>
    </source>
</evidence>
<name>A0A644SKT9_9ZZZZ</name>
<comment type="caution">
    <text evidence="5">The sequence shown here is derived from an EMBL/GenBank/DDBJ whole genome shotgun (WGS) entry which is preliminary data.</text>
</comment>
<sequence length="682" mass="73095">MSNVLEYILKLRDNVTPMLERLERQAEKNRVAFNKLKVGLNSITSSIPGADFLTNPYVAATAAIGFASKASMSFDEGMAKINTTAQLTNPQLEQLRDNIIDIGVEQGAKNLYALPEAYEKIISQTGDVIQSQDILKSSIKGSKAGFTEQSVVADALAQSLSLIGKENANAQEVLDTFFAAKRVGAGEFKDFANYMPNLIASGKALGITYKDVAGQFAYMTGKGFAAEKSATLLENAYTALGKSDIQKGLKNAGVNIFDEKGAMRSFDKIFPELQKKLAGMSDNKKSNFLEIIGLRDAQAKSAFMALSSDSAKLKESLNATNNSAGETEKAFEKAQNPMMKIQALWTKMQYVGLKFGDVVGFVISPALDGLNFIVDKSIAGTKWFIDKLKEGSLVIWAITAVIGSLAAGYAALAIWQGIVAGSTAIWTGAQWLLNAALTANPIGLIIAGIVLLIALIGYVVYKTDGWGKAWKHTVNGAKLLWQTYVSYVKAQWDTLVNGLMIGINKVQVGWYKFKNAVGLGDENANNSIINRLNEDTENRKEQISKSWGEVAKNGVGSAVEFMKAGQSLKWNDKSLGDMVGGLKKKISLPSGGGIAPPTIPGANLDNSPIGGDGKGGKGSKSKVNESIATGGQKHNYITINLKDLIGVLNISGKDFKDSSNQMQQQTEDALMRVLAMATTAGI</sequence>
<proteinExistence type="predicted"/>
<dbReference type="PANTHER" id="PTHR37813:SF1">
    <property type="entry name" value="FELS-2 PROPHAGE PROTEIN"/>
    <property type="match status" value="1"/>
</dbReference>
<dbReference type="NCBIfam" id="TIGR01760">
    <property type="entry name" value="tape_meas_TP901"/>
    <property type="match status" value="1"/>
</dbReference>
<reference evidence="5" key="1">
    <citation type="submission" date="2019-08" db="EMBL/GenBank/DDBJ databases">
        <authorList>
            <person name="Kucharzyk K."/>
            <person name="Murdoch R.W."/>
            <person name="Higgins S."/>
            <person name="Loffler F."/>
        </authorList>
    </citation>
    <scope>NUCLEOTIDE SEQUENCE</scope>
</reference>
<accession>A0A644SKT9</accession>
<dbReference type="PANTHER" id="PTHR37813">
    <property type="entry name" value="FELS-2 PROPHAGE PROTEIN"/>
    <property type="match status" value="1"/>
</dbReference>
<dbReference type="InterPro" id="IPR010090">
    <property type="entry name" value="Phage_tape_meas"/>
</dbReference>
<feature type="transmembrane region" description="Helical" evidence="3">
    <location>
        <begin position="393"/>
        <end position="418"/>
    </location>
</feature>
<dbReference type="AlphaFoldDB" id="A0A644SKT9"/>
<dbReference type="PROSITE" id="PS50972">
    <property type="entry name" value="PTERIN_BINDING"/>
    <property type="match status" value="1"/>
</dbReference>
<evidence type="ECO:0000313" key="5">
    <source>
        <dbReference type="EMBL" id="MPL54907.1"/>
    </source>
</evidence>
<dbReference type="Pfam" id="PF10145">
    <property type="entry name" value="PhageMin_Tail"/>
    <property type="match status" value="1"/>
</dbReference>
<evidence type="ECO:0000259" key="4">
    <source>
        <dbReference type="PROSITE" id="PS50972"/>
    </source>
</evidence>
<protein>
    <recommendedName>
        <fullName evidence="4">Pterin-binding domain-containing protein</fullName>
    </recommendedName>
</protein>
<dbReference type="GO" id="GO:0042558">
    <property type="term" value="P:pteridine-containing compound metabolic process"/>
    <property type="evidence" value="ECO:0007669"/>
    <property type="project" value="InterPro"/>
</dbReference>